<gene>
    <name evidence="3 4" type="primary">smpB</name>
    <name evidence="4" type="ORF">IAA81_04925</name>
</gene>
<dbReference type="AlphaFoldDB" id="A0A9D9HPB7"/>
<sequence length="156" mass="18119">MAKEPGTKLIAQNKKARFNYSIDESIECGIELKGTEVKSVKSGMISFGDSFAEIENGEVWLRNFHISEYGYSSYFSHDPDRKKKLLLHKEEIKKLLRKTEEKGYTLVPLDVYLKNGKVKVNLGICKGKKQFDKRADIKERDLKRDIQREFRNKQDG</sequence>
<dbReference type="InterPro" id="IPR023620">
    <property type="entry name" value="SmpB"/>
</dbReference>
<dbReference type="GO" id="GO:0070930">
    <property type="term" value="P:trans-translation-dependent protein tagging"/>
    <property type="evidence" value="ECO:0007669"/>
    <property type="project" value="TreeGrafter"/>
</dbReference>
<dbReference type="EMBL" id="JADIMM010000070">
    <property type="protein sequence ID" value="MBO8457556.1"/>
    <property type="molecule type" value="Genomic_DNA"/>
</dbReference>
<dbReference type="InterPro" id="IPR020081">
    <property type="entry name" value="SsrA-bd_prot_CS"/>
</dbReference>
<dbReference type="Gene3D" id="2.40.280.10">
    <property type="match status" value="1"/>
</dbReference>
<comment type="caution">
    <text evidence="4">The sequence shown here is derived from an EMBL/GenBank/DDBJ whole genome shotgun (WGS) entry which is preliminary data.</text>
</comment>
<protein>
    <recommendedName>
        <fullName evidence="3">SsrA-binding protein</fullName>
    </recommendedName>
    <alternativeName>
        <fullName evidence="3">Small protein B</fullName>
    </alternativeName>
</protein>
<dbReference type="PANTHER" id="PTHR30308:SF2">
    <property type="entry name" value="SSRA-BINDING PROTEIN"/>
    <property type="match status" value="1"/>
</dbReference>
<organism evidence="4 5">
    <name type="scientific">Candidatus Gallitreponema excrementavium</name>
    <dbReference type="NCBI Taxonomy" id="2840840"/>
    <lineage>
        <taxon>Bacteria</taxon>
        <taxon>Pseudomonadati</taxon>
        <taxon>Spirochaetota</taxon>
        <taxon>Spirochaetia</taxon>
        <taxon>Spirochaetales</taxon>
        <taxon>Candidatus Gallitreponema</taxon>
    </lineage>
</organism>
<dbReference type="CDD" id="cd09294">
    <property type="entry name" value="SmpB"/>
    <property type="match status" value="1"/>
</dbReference>
<dbReference type="InterPro" id="IPR000037">
    <property type="entry name" value="SsrA-bd_prot"/>
</dbReference>
<evidence type="ECO:0000256" key="3">
    <source>
        <dbReference type="HAMAP-Rule" id="MF_00023"/>
    </source>
</evidence>
<comment type="subcellular location">
    <subcellularLocation>
        <location evidence="3">Cytoplasm</location>
    </subcellularLocation>
    <text evidence="3">The tmRNA-SmpB complex associates with stalled 70S ribosomes.</text>
</comment>
<comment type="similarity">
    <text evidence="3">Belongs to the SmpB family.</text>
</comment>
<evidence type="ECO:0000256" key="1">
    <source>
        <dbReference type="ARBA" id="ARBA00022490"/>
    </source>
</evidence>
<dbReference type="HAMAP" id="MF_00023">
    <property type="entry name" value="SmpB"/>
    <property type="match status" value="1"/>
</dbReference>
<comment type="function">
    <text evidence="3">Required for rescue of stalled ribosomes mediated by trans-translation. Binds to transfer-messenger RNA (tmRNA), required for stable association of tmRNA with ribosomes. tmRNA and SmpB together mimic tRNA shape, replacing the anticodon stem-loop with SmpB. tmRNA is encoded by the ssrA gene; the 2 termini fold to resemble tRNA(Ala) and it encodes a 'tag peptide', a short internal open reading frame. During trans-translation Ala-aminoacylated tmRNA acts like a tRNA, entering the A-site of stalled ribosomes, displacing the stalled mRNA. The ribosome then switches to translate the ORF on the tmRNA; the nascent peptide is terminated with the 'tag peptide' encoded by the tmRNA and targeted for degradation. The ribosome is freed to recommence translation, which seems to be the essential function of trans-translation.</text>
</comment>
<reference evidence="4" key="2">
    <citation type="journal article" date="2021" name="PeerJ">
        <title>Extensive microbial diversity within the chicken gut microbiome revealed by metagenomics and culture.</title>
        <authorList>
            <person name="Gilroy R."/>
            <person name="Ravi A."/>
            <person name="Getino M."/>
            <person name="Pursley I."/>
            <person name="Horton D.L."/>
            <person name="Alikhan N.F."/>
            <person name="Baker D."/>
            <person name="Gharbi K."/>
            <person name="Hall N."/>
            <person name="Watson M."/>
            <person name="Adriaenssens E.M."/>
            <person name="Foster-Nyarko E."/>
            <person name="Jarju S."/>
            <person name="Secka A."/>
            <person name="Antonio M."/>
            <person name="Oren A."/>
            <person name="Chaudhuri R.R."/>
            <person name="La Ragione R."/>
            <person name="Hildebrand F."/>
            <person name="Pallen M.J."/>
        </authorList>
    </citation>
    <scope>NUCLEOTIDE SEQUENCE</scope>
    <source>
        <strain evidence="4">10532</strain>
    </source>
</reference>
<dbReference type="PANTHER" id="PTHR30308">
    <property type="entry name" value="TMRNA-BINDING COMPONENT OF TRANS-TRANSLATION TAGGING COMPLEX"/>
    <property type="match status" value="1"/>
</dbReference>
<dbReference type="Proteomes" id="UP000823638">
    <property type="component" value="Unassembled WGS sequence"/>
</dbReference>
<name>A0A9D9HPB7_9SPIR</name>
<dbReference type="PROSITE" id="PS01317">
    <property type="entry name" value="SSRP"/>
    <property type="match status" value="1"/>
</dbReference>
<dbReference type="SUPFAM" id="SSF74982">
    <property type="entry name" value="Small protein B (SmpB)"/>
    <property type="match status" value="1"/>
</dbReference>
<keyword evidence="1 3" id="KW-0963">Cytoplasm</keyword>
<accession>A0A9D9HPB7</accession>
<evidence type="ECO:0000313" key="5">
    <source>
        <dbReference type="Proteomes" id="UP000823638"/>
    </source>
</evidence>
<reference evidence="4" key="1">
    <citation type="submission" date="2020-10" db="EMBL/GenBank/DDBJ databases">
        <authorList>
            <person name="Gilroy R."/>
        </authorList>
    </citation>
    <scope>NUCLEOTIDE SEQUENCE</scope>
    <source>
        <strain evidence="4">10532</strain>
    </source>
</reference>
<dbReference type="GO" id="GO:0070929">
    <property type="term" value="P:trans-translation"/>
    <property type="evidence" value="ECO:0007669"/>
    <property type="project" value="UniProtKB-UniRule"/>
</dbReference>
<dbReference type="Pfam" id="PF01668">
    <property type="entry name" value="SmpB"/>
    <property type="match status" value="1"/>
</dbReference>
<proteinExistence type="inferred from homology"/>
<dbReference type="GO" id="GO:0003723">
    <property type="term" value="F:RNA binding"/>
    <property type="evidence" value="ECO:0007669"/>
    <property type="project" value="UniProtKB-UniRule"/>
</dbReference>
<evidence type="ECO:0000313" key="4">
    <source>
        <dbReference type="EMBL" id="MBO8457556.1"/>
    </source>
</evidence>
<dbReference type="NCBIfam" id="NF003843">
    <property type="entry name" value="PRK05422.1"/>
    <property type="match status" value="1"/>
</dbReference>
<dbReference type="NCBIfam" id="TIGR00086">
    <property type="entry name" value="smpB"/>
    <property type="match status" value="1"/>
</dbReference>
<dbReference type="GO" id="GO:0005829">
    <property type="term" value="C:cytosol"/>
    <property type="evidence" value="ECO:0007669"/>
    <property type="project" value="TreeGrafter"/>
</dbReference>
<keyword evidence="2 3" id="KW-0694">RNA-binding</keyword>
<evidence type="ECO:0000256" key="2">
    <source>
        <dbReference type="ARBA" id="ARBA00022884"/>
    </source>
</evidence>